<dbReference type="HAMAP" id="MF_00735">
    <property type="entry name" value="Methyltr_PrmA"/>
    <property type="match status" value="1"/>
</dbReference>
<comment type="caution">
    <text evidence="8">The sequence shown here is derived from an EMBL/GenBank/DDBJ whole genome shotgun (WGS) entry which is preliminary data.</text>
</comment>
<evidence type="ECO:0000313" key="8">
    <source>
        <dbReference type="EMBL" id="EIT70087.1"/>
    </source>
</evidence>
<dbReference type="NCBIfam" id="TIGR00406">
    <property type="entry name" value="prmA"/>
    <property type="match status" value="1"/>
</dbReference>
<dbReference type="RefSeq" id="WP_007183183.1">
    <property type="nucleotide sequence ID" value="NZ_AKGD01000001.1"/>
</dbReference>
<reference evidence="8" key="2">
    <citation type="submission" date="2012-05" db="EMBL/GenBank/DDBJ databases">
        <authorList>
            <person name="Park J.-H."/>
            <person name="Zylstra G.J."/>
            <person name="Chae J.-C."/>
        </authorList>
    </citation>
    <scope>NUCLEOTIDE SEQUENCE</scope>
    <source>
        <strain evidence="8">AP103</strain>
    </source>
</reference>
<dbReference type="InterPro" id="IPR050078">
    <property type="entry name" value="Ribosomal_L11_MeTrfase_PrmA"/>
</dbReference>
<feature type="binding site" evidence="6">
    <location>
        <position position="164"/>
    </location>
    <ligand>
        <name>S-adenosyl-L-methionine</name>
        <dbReference type="ChEBI" id="CHEBI:59789"/>
    </ligand>
</feature>
<dbReference type="GO" id="GO:0016279">
    <property type="term" value="F:protein-lysine N-methyltransferase activity"/>
    <property type="evidence" value="ECO:0007669"/>
    <property type="project" value="TreeGrafter"/>
</dbReference>
<evidence type="ECO:0000256" key="3">
    <source>
        <dbReference type="ARBA" id="ARBA00022603"/>
    </source>
</evidence>
<dbReference type="SUPFAM" id="SSF53335">
    <property type="entry name" value="S-adenosyl-L-methionine-dependent methyltransferases"/>
    <property type="match status" value="1"/>
</dbReference>
<accession>I7ZEH8</accession>
<feature type="binding site" evidence="6">
    <location>
        <position position="228"/>
    </location>
    <ligand>
        <name>S-adenosyl-L-methionine</name>
        <dbReference type="ChEBI" id="CHEBI:59789"/>
    </ligand>
</feature>
<evidence type="ECO:0000256" key="5">
    <source>
        <dbReference type="ARBA" id="ARBA00022691"/>
    </source>
</evidence>
<dbReference type="PANTHER" id="PTHR43648">
    <property type="entry name" value="ELECTRON TRANSFER FLAVOPROTEIN BETA SUBUNIT LYSINE METHYLTRANSFERASE"/>
    <property type="match status" value="1"/>
</dbReference>
<evidence type="ECO:0000256" key="4">
    <source>
        <dbReference type="ARBA" id="ARBA00022679"/>
    </source>
</evidence>
<comment type="function">
    <text evidence="6">Methylates ribosomal protein L11.</text>
</comment>
<comment type="catalytic activity">
    <reaction evidence="6">
        <text>L-lysyl-[protein] + 3 S-adenosyl-L-methionine = N(6),N(6),N(6)-trimethyl-L-lysyl-[protein] + 3 S-adenosyl-L-homocysteine + 3 H(+)</text>
        <dbReference type="Rhea" id="RHEA:54192"/>
        <dbReference type="Rhea" id="RHEA-COMP:9752"/>
        <dbReference type="Rhea" id="RHEA-COMP:13826"/>
        <dbReference type="ChEBI" id="CHEBI:15378"/>
        <dbReference type="ChEBI" id="CHEBI:29969"/>
        <dbReference type="ChEBI" id="CHEBI:57856"/>
        <dbReference type="ChEBI" id="CHEBI:59789"/>
        <dbReference type="ChEBI" id="CHEBI:61961"/>
    </reaction>
</comment>
<dbReference type="Gene3D" id="3.90.190.10">
    <property type="entry name" value="Protein tyrosine phosphatase superfamily"/>
    <property type="match status" value="1"/>
</dbReference>
<keyword evidence="9" id="KW-1185">Reference proteome</keyword>
<sequence length="449" mass="49331">MAWLQLRIHTEYPEFADEILQAQGASAVSFVDAEDDPVLEPAPGETPLWTNTVTLGLFAEQTDIAPVLEALAEQLPDGDHLKIETELVEDRDWVRVWLKDCPPIKFGDRLWVCPHEKKIEEPGAVTLLLDPGLAFGTGTHPSTALCLDWLATHEINHWRVLDYGCGSGILAIAALKLGAASAIGYDIDPQAIQASQDNAAANGVAARLTTVPPEESVTPFPADLVLANILAKPLISLAPLLCSSVRQGGWIVLAGLLDRQADEVRSAYEAWIEFEPDVSRDGWTRLAGRCRMPAMISPRRLGPELLTAGQPRPEHFPVLAGSGFTAVINLAMPTSPNFLANEGDLVRAAGMDYHWLPIEWANPTAADFERFRVLMDQLGDRRRLVHCALNLRVSAFVFLWRVLHRSVNLADAARDLYSVWTPDAVWSRFISEQLATRGLDLPSPAELES</sequence>
<dbReference type="InterPro" id="IPR004498">
    <property type="entry name" value="Ribosomal_PrmA_MeTrfase"/>
</dbReference>
<keyword evidence="4 6" id="KW-0808">Transferase</keyword>
<dbReference type="CDD" id="cd02440">
    <property type="entry name" value="AdoMet_MTases"/>
    <property type="match status" value="1"/>
</dbReference>
<evidence type="ECO:0000256" key="2">
    <source>
        <dbReference type="ARBA" id="ARBA00022490"/>
    </source>
</evidence>
<dbReference type="SUPFAM" id="SSF52799">
    <property type="entry name" value="(Phosphotyrosine protein) phosphatases II"/>
    <property type="match status" value="1"/>
</dbReference>
<dbReference type="InterPro" id="IPR029063">
    <property type="entry name" value="SAM-dependent_MTases_sf"/>
</dbReference>
<dbReference type="OrthoDB" id="9785995at2"/>
<dbReference type="EMBL" id="AKGD01000001">
    <property type="protein sequence ID" value="EIT70087.1"/>
    <property type="molecule type" value="Genomic_DNA"/>
</dbReference>
<organism evidence="8 9">
    <name type="scientific">Hydrocarboniphaga effusa AP103</name>
    <dbReference type="NCBI Taxonomy" id="1172194"/>
    <lineage>
        <taxon>Bacteria</taxon>
        <taxon>Pseudomonadati</taxon>
        <taxon>Pseudomonadota</taxon>
        <taxon>Gammaproteobacteria</taxon>
        <taxon>Nevskiales</taxon>
        <taxon>Nevskiaceae</taxon>
        <taxon>Hydrocarboniphaga</taxon>
    </lineage>
</organism>
<dbReference type="EMBL" id="AKGD01000001">
    <property type="protein sequence ID" value="EIT69900.1"/>
    <property type="molecule type" value="Genomic_DNA"/>
</dbReference>
<proteinExistence type="inferred from homology"/>
<evidence type="ECO:0000256" key="6">
    <source>
        <dbReference type="HAMAP-Rule" id="MF_00735"/>
    </source>
</evidence>
<reference evidence="8 9" key="1">
    <citation type="journal article" date="2012" name="J. Bacteriol.">
        <title>Genome Sequence of n-Alkane-Degrading Hydrocarboniphaga effusa Strain AP103T (ATCC BAA-332T).</title>
        <authorList>
            <person name="Chang H.K."/>
            <person name="Zylstra G.J."/>
            <person name="Chae J.C."/>
        </authorList>
    </citation>
    <scope>NUCLEOTIDE SEQUENCE [LARGE SCALE GENOMIC DNA]</scope>
    <source>
        <strain evidence="8 9">AP103</strain>
    </source>
</reference>
<dbReference type="InterPro" id="IPR029021">
    <property type="entry name" value="Prot-tyrosine_phosphatase-like"/>
</dbReference>
<keyword evidence="2 6" id="KW-0963">Cytoplasm</keyword>
<evidence type="ECO:0000313" key="7">
    <source>
        <dbReference type="EMBL" id="EIT69900.1"/>
    </source>
</evidence>
<dbReference type="AlphaFoldDB" id="I7ZEH8"/>
<comment type="similarity">
    <text evidence="1 6">Belongs to the methyltransferase superfamily. PrmA family.</text>
</comment>
<evidence type="ECO:0000256" key="1">
    <source>
        <dbReference type="ARBA" id="ARBA00009741"/>
    </source>
</evidence>
<comment type="subcellular location">
    <subcellularLocation>
        <location evidence="6">Cytoplasm</location>
    </subcellularLocation>
</comment>
<feature type="binding site" evidence="6">
    <location>
        <position position="143"/>
    </location>
    <ligand>
        <name>S-adenosyl-L-methionine</name>
        <dbReference type="ChEBI" id="CHEBI:59789"/>
    </ligand>
</feature>
<dbReference type="PATRIC" id="fig|1172194.4.peg.213"/>
<dbReference type="EC" id="2.1.1.-" evidence="6"/>
<feature type="binding site" evidence="6">
    <location>
        <position position="186"/>
    </location>
    <ligand>
        <name>S-adenosyl-L-methionine</name>
        <dbReference type="ChEBI" id="CHEBI:59789"/>
    </ligand>
</feature>
<evidence type="ECO:0000313" key="9">
    <source>
        <dbReference type="Proteomes" id="UP000003704"/>
    </source>
</evidence>
<dbReference type="GO" id="GO:0032259">
    <property type="term" value="P:methylation"/>
    <property type="evidence" value="ECO:0007669"/>
    <property type="project" value="UniProtKB-KW"/>
</dbReference>
<dbReference type="Pfam" id="PF06325">
    <property type="entry name" value="PrmA"/>
    <property type="match status" value="1"/>
</dbReference>
<keyword evidence="3 6" id="KW-0489">Methyltransferase</keyword>
<dbReference type="PANTHER" id="PTHR43648:SF1">
    <property type="entry name" value="ELECTRON TRANSFER FLAVOPROTEIN BETA SUBUNIT LYSINE METHYLTRANSFERASE"/>
    <property type="match status" value="1"/>
</dbReference>
<dbReference type="CDD" id="cd14503">
    <property type="entry name" value="PTP-bact"/>
    <property type="match status" value="1"/>
</dbReference>
<protein>
    <recommendedName>
        <fullName evidence="6">Ribosomal protein L11 methyltransferase</fullName>
        <shortName evidence="6">L11 Mtase</shortName>
        <ecNumber evidence="6">2.1.1.-</ecNumber>
    </recommendedName>
</protein>
<keyword evidence="5 6" id="KW-0949">S-adenosyl-L-methionine</keyword>
<gene>
    <name evidence="6" type="primary">prmA</name>
    <name evidence="7" type="ORF">WQQ_00370</name>
    <name evidence="8" type="ORF">WQQ_02240</name>
</gene>
<name>I7ZEH8_9GAMM</name>
<dbReference type="Proteomes" id="UP000003704">
    <property type="component" value="Unassembled WGS sequence"/>
</dbReference>
<dbReference type="Gene3D" id="3.40.50.150">
    <property type="entry name" value="Vaccinia Virus protein VP39"/>
    <property type="match status" value="1"/>
</dbReference>
<dbReference type="STRING" id="1172194.WQQ_00370"/>
<dbReference type="GO" id="GO:0005829">
    <property type="term" value="C:cytosol"/>
    <property type="evidence" value="ECO:0007669"/>
    <property type="project" value="TreeGrafter"/>
</dbReference>